<gene>
    <name evidence="1" type="ORF">DPEC_G00100230</name>
</gene>
<evidence type="ECO:0000313" key="1">
    <source>
        <dbReference type="EMBL" id="KAJ8008004.1"/>
    </source>
</evidence>
<name>A0ACC2GWE2_DALPE</name>
<dbReference type="EMBL" id="CM055735">
    <property type="protein sequence ID" value="KAJ8008004.1"/>
    <property type="molecule type" value="Genomic_DNA"/>
</dbReference>
<evidence type="ECO:0000313" key="2">
    <source>
        <dbReference type="Proteomes" id="UP001157502"/>
    </source>
</evidence>
<dbReference type="Proteomes" id="UP001157502">
    <property type="component" value="Chromosome 8"/>
</dbReference>
<accession>A0ACC2GWE2</accession>
<reference evidence="1" key="1">
    <citation type="submission" date="2021-05" db="EMBL/GenBank/DDBJ databases">
        <authorList>
            <person name="Pan Q."/>
            <person name="Jouanno E."/>
            <person name="Zahm M."/>
            <person name="Klopp C."/>
            <person name="Cabau C."/>
            <person name="Louis A."/>
            <person name="Berthelot C."/>
            <person name="Parey E."/>
            <person name="Roest Crollius H."/>
            <person name="Montfort J."/>
            <person name="Robinson-Rechavi M."/>
            <person name="Bouchez O."/>
            <person name="Lampietro C."/>
            <person name="Lopez Roques C."/>
            <person name="Donnadieu C."/>
            <person name="Postlethwait J."/>
            <person name="Bobe J."/>
            <person name="Dillon D."/>
            <person name="Chandos A."/>
            <person name="von Hippel F."/>
            <person name="Guiguen Y."/>
        </authorList>
    </citation>
    <scope>NUCLEOTIDE SEQUENCE</scope>
    <source>
        <strain evidence="1">YG-Jan2019</strain>
    </source>
</reference>
<protein>
    <submittedName>
        <fullName evidence="1">Uncharacterized protein</fullName>
    </submittedName>
</protein>
<proteinExistence type="predicted"/>
<comment type="caution">
    <text evidence="1">The sequence shown here is derived from an EMBL/GenBank/DDBJ whole genome shotgun (WGS) entry which is preliminary data.</text>
</comment>
<sequence>MDRERHPGKQAKSALQNRRLCPRNRTQSCTVWRCEPPWGGGCPQPFVFVSLTACGNRPVCDIITKWPHQQTDNHLDRVERRHANPRGCNIRGGQWQLSDPTAPHKR</sequence>
<keyword evidence="2" id="KW-1185">Reference proteome</keyword>
<organism evidence="1 2">
    <name type="scientific">Dallia pectoralis</name>
    <name type="common">Alaska blackfish</name>
    <dbReference type="NCBI Taxonomy" id="75939"/>
    <lineage>
        <taxon>Eukaryota</taxon>
        <taxon>Metazoa</taxon>
        <taxon>Chordata</taxon>
        <taxon>Craniata</taxon>
        <taxon>Vertebrata</taxon>
        <taxon>Euteleostomi</taxon>
        <taxon>Actinopterygii</taxon>
        <taxon>Neopterygii</taxon>
        <taxon>Teleostei</taxon>
        <taxon>Protacanthopterygii</taxon>
        <taxon>Esociformes</taxon>
        <taxon>Umbridae</taxon>
        <taxon>Dallia</taxon>
    </lineage>
</organism>